<keyword evidence="8" id="KW-1179">Viral genome integration</keyword>
<keyword evidence="8" id="KW-1160">Virus entry into host cell</keyword>
<protein>
    <recommendedName>
        <fullName evidence="2">Integrase</fullName>
    </recommendedName>
</protein>
<dbReference type="PANTHER" id="PTHR30349">
    <property type="entry name" value="PHAGE INTEGRASE-RELATED"/>
    <property type="match status" value="1"/>
</dbReference>
<dbReference type="SUPFAM" id="SSF56349">
    <property type="entry name" value="DNA breaking-rejoining enzymes"/>
    <property type="match status" value="1"/>
</dbReference>
<name>A0A6J5N2A4_9CAUD</name>
<dbReference type="Gene3D" id="1.10.443.10">
    <property type="entry name" value="Intergrase catalytic core"/>
    <property type="match status" value="1"/>
</dbReference>
<dbReference type="GO" id="GO:0003677">
    <property type="term" value="F:DNA binding"/>
    <property type="evidence" value="ECO:0007669"/>
    <property type="project" value="UniProtKB-UniRule"/>
</dbReference>
<dbReference type="InterPro" id="IPR044068">
    <property type="entry name" value="CB"/>
</dbReference>
<evidence type="ECO:0000256" key="8">
    <source>
        <dbReference type="ARBA" id="ARBA00023195"/>
    </source>
</evidence>
<keyword evidence="4" id="KW-0378">Hydrolase</keyword>
<dbReference type="GO" id="GO:0016740">
    <property type="term" value="F:transferase activity"/>
    <property type="evidence" value="ECO:0007669"/>
    <property type="project" value="UniProtKB-KW"/>
</dbReference>
<keyword evidence="3" id="KW-0808">Transferase</keyword>
<dbReference type="GO" id="GO:0075713">
    <property type="term" value="P:establishment of integrated proviral latency"/>
    <property type="evidence" value="ECO:0007669"/>
    <property type="project" value="UniProtKB-KW"/>
</dbReference>
<dbReference type="GO" id="GO:0044826">
    <property type="term" value="P:viral genome integration into host DNA"/>
    <property type="evidence" value="ECO:0007669"/>
    <property type="project" value="UniProtKB-KW"/>
</dbReference>
<gene>
    <name evidence="12" type="ORF">UFOVP609_52</name>
</gene>
<evidence type="ECO:0000256" key="1">
    <source>
        <dbReference type="ARBA" id="ARBA00008857"/>
    </source>
</evidence>
<dbReference type="PROSITE" id="PS51898">
    <property type="entry name" value="TYR_RECOMBINASE"/>
    <property type="match status" value="1"/>
</dbReference>
<evidence type="ECO:0000256" key="3">
    <source>
        <dbReference type="ARBA" id="ARBA00022679"/>
    </source>
</evidence>
<keyword evidence="5" id="KW-0229">DNA integration</keyword>
<organism evidence="12">
    <name type="scientific">uncultured Caudovirales phage</name>
    <dbReference type="NCBI Taxonomy" id="2100421"/>
    <lineage>
        <taxon>Viruses</taxon>
        <taxon>Duplodnaviria</taxon>
        <taxon>Heunggongvirae</taxon>
        <taxon>Uroviricota</taxon>
        <taxon>Caudoviricetes</taxon>
        <taxon>Peduoviridae</taxon>
        <taxon>Maltschvirus</taxon>
        <taxon>Maltschvirus maltsch</taxon>
    </lineage>
</organism>
<dbReference type="GO" id="GO:0016787">
    <property type="term" value="F:hydrolase activity"/>
    <property type="evidence" value="ECO:0007669"/>
    <property type="project" value="UniProtKB-KW"/>
</dbReference>
<dbReference type="GO" id="GO:0015074">
    <property type="term" value="P:DNA integration"/>
    <property type="evidence" value="ECO:0007669"/>
    <property type="project" value="UniProtKB-KW"/>
</dbReference>
<evidence type="ECO:0000259" key="10">
    <source>
        <dbReference type="PROSITE" id="PS51898"/>
    </source>
</evidence>
<accession>A0A6J5N2A4</accession>
<evidence type="ECO:0000256" key="6">
    <source>
        <dbReference type="ARBA" id="ARBA00023125"/>
    </source>
</evidence>
<dbReference type="InterPro" id="IPR050090">
    <property type="entry name" value="Tyrosine_recombinase_XerCD"/>
</dbReference>
<reference evidence="12" key="1">
    <citation type="submission" date="2020-04" db="EMBL/GenBank/DDBJ databases">
        <authorList>
            <person name="Chiriac C."/>
            <person name="Salcher M."/>
            <person name="Ghai R."/>
            <person name="Kavagutti S V."/>
        </authorList>
    </citation>
    <scope>NUCLEOTIDE SEQUENCE</scope>
</reference>
<dbReference type="PROSITE" id="PS51900">
    <property type="entry name" value="CB"/>
    <property type="match status" value="1"/>
</dbReference>
<keyword evidence="6 9" id="KW-0238">DNA-binding</keyword>
<dbReference type="GO" id="GO:0006310">
    <property type="term" value="P:DNA recombination"/>
    <property type="evidence" value="ECO:0007669"/>
    <property type="project" value="UniProtKB-KW"/>
</dbReference>
<dbReference type="InterPro" id="IPR010998">
    <property type="entry name" value="Integrase_recombinase_N"/>
</dbReference>
<dbReference type="CDD" id="cd00397">
    <property type="entry name" value="DNA_BRE_C"/>
    <property type="match status" value="1"/>
</dbReference>
<evidence type="ECO:0000313" key="12">
    <source>
        <dbReference type="EMBL" id="CAB4153204.1"/>
    </source>
</evidence>
<evidence type="ECO:0000256" key="5">
    <source>
        <dbReference type="ARBA" id="ARBA00022908"/>
    </source>
</evidence>
<dbReference type="InterPro" id="IPR013762">
    <property type="entry name" value="Integrase-like_cat_sf"/>
</dbReference>
<keyword evidence="7" id="KW-0233">DNA recombination</keyword>
<feature type="domain" description="Tyr recombinase" evidence="10">
    <location>
        <begin position="104"/>
        <end position="307"/>
    </location>
</feature>
<sequence length="331" mass="38179">MKTKRIADARIEYQQHNLARGLSQSTVRCQGDSLNLFERVVGNLWLREIGAQHVDQVFSSYAWGPSTRNNRIGQYRAFFRWAKARSYTDQDPLFGWRALRVPDQPRERIPMAEWPRVFAACLHPQEEIVIATGFYLFLRVSEMQVLQLQHVHLSDSLIDVWRPKTKQWDSMPISCELDPYLRRWMTYLAGLGYTDPENYLIGTRKRDLDITAGLGAVAGTGTVDATRPLTQPSRTVRRVLERSGYYVKQEGGHTLRRSGARAYFDELVGNGYDGALRRVQSMLGHSHSIMTERYLGLDLDRQRRNQDLRGRPMFSEQVGVRYLRGVSNQAL</sequence>
<evidence type="ECO:0000256" key="2">
    <source>
        <dbReference type="ARBA" id="ARBA00016082"/>
    </source>
</evidence>
<dbReference type="InterPro" id="IPR011010">
    <property type="entry name" value="DNA_brk_join_enz"/>
</dbReference>
<feature type="domain" description="Core-binding (CB)" evidence="11">
    <location>
        <begin position="1"/>
        <end position="83"/>
    </location>
</feature>
<dbReference type="Pfam" id="PF00589">
    <property type="entry name" value="Phage_integrase"/>
    <property type="match status" value="1"/>
</dbReference>
<proteinExistence type="inferred from homology"/>
<dbReference type="InterPro" id="IPR002104">
    <property type="entry name" value="Integrase_catalytic"/>
</dbReference>
<dbReference type="EMBL" id="LR796588">
    <property type="protein sequence ID" value="CAB4153204.1"/>
    <property type="molecule type" value="Genomic_DNA"/>
</dbReference>
<evidence type="ECO:0000256" key="9">
    <source>
        <dbReference type="PROSITE-ProRule" id="PRU01248"/>
    </source>
</evidence>
<evidence type="ECO:0000256" key="4">
    <source>
        <dbReference type="ARBA" id="ARBA00022801"/>
    </source>
</evidence>
<comment type="similarity">
    <text evidence="1">Belongs to the 'phage' integrase family.</text>
</comment>
<evidence type="ECO:0000259" key="11">
    <source>
        <dbReference type="PROSITE" id="PS51900"/>
    </source>
</evidence>
<dbReference type="PANTHER" id="PTHR30349:SF64">
    <property type="entry name" value="PROPHAGE INTEGRASE INTD-RELATED"/>
    <property type="match status" value="1"/>
</dbReference>
<evidence type="ECO:0000256" key="7">
    <source>
        <dbReference type="ARBA" id="ARBA00023172"/>
    </source>
</evidence>
<dbReference type="Gene3D" id="1.10.150.130">
    <property type="match status" value="1"/>
</dbReference>